<dbReference type="EMBL" id="BPLR01007416">
    <property type="protein sequence ID" value="GIY16807.1"/>
    <property type="molecule type" value="Genomic_DNA"/>
</dbReference>
<dbReference type="Proteomes" id="UP001054945">
    <property type="component" value="Unassembled WGS sequence"/>
</dbReference>
<keyword evidence="2" id="KW-1185">Reference proteome</keyword>
<comment type="caution">
    <text evidence="1">The sequence shown here is derived from an EMBL/GenBank/DDBJ whole genome shotgun (WGS) entry which is preliminary data.</text>
</comment>
<dbReference type="AlphaFoldDB" id="A0AAV4R5W5"/>
<reference evidence="1 2" key="1">
    <citation type="submission" date="2021-06" db="EMBL/GenBank/DDBJ databases">
        <title>Caerostris extrusa draft genome.</title>
        <authorList>
            <person name="Kono N."/>
            <person name="Arakawa K."/>
        </authorList>
    </citation>
    <scope>NUCLEOTIDE SEQUENCE [LARGE SCALE GENOMIC DNA]</scope>
</reference>
<protein>
    <submittedName>
        <fullName evidence="1">Uncharacterized protein</fullName>
    </submittedName>
</protein>
<gene>
    <name evidence="1" type="ORF">CEXT_469161</name>
</gene>
<accession>A0AAV4R5W5</accession>
<proteinExistence type="predicted"/>
<evidence type="ECO:0000313" key="1">
    <source>
        <dbReference type="EMBL" id="GIY16807.1"/>
    </source>
</evidence>
<evidence type="ECO:0000313" key="2">
    <source>
        <dbReference type="Proteomes" id="UP001054945"/>
    </source>
</evidence>
<sequence length="112" mass="13060">MAFFVKWCSKIKRPQTIEPEAYLRRKILKLTRQSDRESHHKDGHTKEMSELFTRSLVLVERWKIAHFPQKFCLWNGLCINNSIQKRLLGYCAVHFARSSLGSGIKVGSLQSL</sequence>
<name>A0AAV4R5W5_CAEEX</name>
<organism evidence="1 2">
    <name type="scientific">Caerostris extrusa</name>
    <name type="common">Bark spider</name>
    <name type="synonym">Caerostris bankana</name>
    <dbReference type="NCBI Taxonomy" id="172846"/>
    <lineage>
        <taxon>Eukaryota</taxon>
        <taxon>Metazoa</taxon>
        <taxon>Ecdysozoa</taxon>
        <taxon>Arthropoda</taxon>
        <taxon>Chelicerata</taxon>
        <taxon>Arachnida</taxon>
        <taxon>Araneae</taxon>
        <taxon>Araneomorphae</taxon>
        <taxon>Entelegynae</taxon>
        <taxon>Araneoidea</taxon>
        <taxon>Araneidae</taxon>
        <taxon>Caerostris</taxon>
    </lineage>
</organism>